<dbReference type="Pfam" id="PF02355">
    <property type="entry name" value="SecD_SecF_C"/>
    <property type="match status" value="2"/>
</dbReference>
<evidence type="ECO:0000259" key="11">
    <source>
        <dbReference type="Pfam" id="PF02355"/>
    </source>
</evidence>
<keyword evidence="4 9" id="KW-0812">Transmembrane</keyword>
<keyword evidence="15" id="KW-1185">Reference proteome</keyword>
<dbReference type="Gene3D" id="3.30.1360.200">
    <property type="match status" value="1"/>
</dbReference>
<protein>
    <recommendedName>
        <fullName evidence="9 10">Multifunctional fusion protein</fullName>
    </recommendedName>
    <domain>
        <recommendedName>
            <fullName evidence="9">Protein translocase subunit SecD</fullName>
        </recommendedName>
    </domain>
    <domain>
        <recommendedName>
            <fullName evidence="10">Protein-export membrane protein SecF</fullName>
        </recommendedName>
    </domain>
</protein>
<dbReference type="PANTHER" id="PTHR30081">
    <property type="entry name" value="PROTEIN-EXPORT MEMBRANE PROTEIN SEC"/>
    <property type="match status" value="1"/>
</dbReference>
<evidence type="ECO:0000256" key="2">
    <source>
        <dbReference type="ARBA" id="ARBA00022448"/>
    </source>
</evidence>
<dbReference type="InterPro" id="IPR055344">
    <property type="entry name" value="SecD_SecF_C_bact"/>
</dbReference>
<dbReference type="NCBIfam" id="TIGR00966">
    <property type="entry name" value="transloc_SecF"/>
    <property type="match status" value="1"/>
</dbReference>
<comment type="subunit">
    <text evidence="9">Forms a complex with SecF. Part of the essential Sec protein translocation apparatus which comprises SecA, SecYEG and auxiliary proteins SecDF. Other proteins may also be involved.</text>
</comment>
<evidence type="ECO:0000256" key="10">
    <source>
        <dbReference type="HAMAP-Rule" id="MF_01464"/>
    </source>
</evidence>
<dbReference type="EMBL" id="BMLV01000001">
    <property type="protein sequence ID" value="GGP02372.1"/>
    <property type="molecule type" value="Genomic_DNA"/>
</dbReference>
<feature type="transmembrane region" description="Helical" evidence="9">
    <location>
        <begin position="7"/>
        <end position="27"/>
    </location>
</feature>
<dbReference type="InterPro" id="IPR005665">
    <property type="entry name" value="SecF_bac"/>
</dbReference>
<comment type="subcellular location">
    <subcellularLocation>
        <location evidence="1 9">Cell membrane</location>
        <topology evidence="1 9">Multi-pass membrane protein</topology>
    </subcellularLocation>
</comment>
<dbReference type="SUPFAM" id="SSF82866">
    <property type="entry name" value="Multidrug efflux transporter AcrB transmembrane domain"/>
    <property type="match status" value="2"/>
</dbReference>
<dbReference type="InterPro" id="IPR022645">
    <property type="entry name" value="SecD/SecF_bac"/>
</dbReference>
<feature type="domain" description="Protein export membrane protein SecD/SecF C-terminal" evidence="11">
    <location>
        <begin position="442"/>
        <end position="609"/>
    </location>
</feature>
<dbReference type="HAMAP" id="MF_01464_B">
    <property type="entry name" value="SecF_B"/>
    <property type="match status" value="1"/>
</dbReference>
<feature type="domain" description="Protein export membrane protein SecD/SecF C-terminal" evidence="11">
    <location>
        <begin position="759"/>
        <end position="946"/>
    </location>
</feature>
<evidence type="ECO:0000256" key="5">
    <source>
        <dbReference type="ARBA" id="ARBA00022927"/>
    </source>
</evidence>
<keyword evidence="6 9" id="KW-1133">Transmembrane helix</keyword>
<sequence length="963" mass="106191">MQGKGLITIVAIVLGLICINELLPTWYASKIEKEAKAIAGDDEAKYNKELARLSKDTLNLGFTKLNYPEAKQKEMKLGLDLKGGINVLLEINQRDLVNDLTNYSTNPIVIEALDKTDLVQRNSTKPYIEDFFTQFEELNKAKGANLKLASPEVFGTQKLSSEIKFNTTDDQVKSIIRKKIDASVGTAFEVIRTRIDKMGAVQPNVQRVPGTGRIAVEMPGIKDKDKVKKMLSTSAKLQFWEVQQINEVYPYLEQLSKIVPLKADSIGVAKNTNLMNMLQLQSLRQAGVGNIKLSDTAAINKIINSNIAIKLRPANLKFTKFMWAYKPETESPDNLVLFAIRGNINGKAPVDGAVDNANINYDNLGRIVVDMQMDTEGARSWATLTEKNVGKPVAVTLDNIVYTAPNVNQKITGGRSQISGNFTQEEAKDLTDVLGAGKLPASAKVVQSDVVGPSLGQESIDSGLMSFFIAFLIIVAYIIFYYGGAGVYAIIAMIFNLFYLFGIMDSINATLTLPGIAGIVLTMAIAVDTNVIIYERTKEELFAGKSIKQAYTDGFKHALSAIIDGHLTSLLTALVLFIFGTGPIKGFAVTTGIGLIMTFFTSVLLSRVMIFHRLNKGKSLSVWTPVTKNWFRNIWIDFIGKRKYAYVFSTILTIASIISIVTLGFKTGVDFKGGRSYVVRFDKNIESTKAHESLAKLFVEKGEQQAVDVKTFGSDNQLKITTDYKINDESVAADLDIEQKLFEGLKQFLPAKTTLDDFKDANKGEVGVVSSTKVGPTVADDIKTGGTLAVLASLLGIFIYILFRFDKWQFSLGAVAALAHDAIIILGFFSFFKNMMPFNMEINQDFIAAILTVLGYSINDTVIVFDRIREYLREKKSLTLAGLFDDSISSTLGRTFNTSFTVILVILAIFFFGGENLRGFMFALFLGIFFGTYSSVFIASALAYEFLKTGKEESPHERTTSNI</sequence>
<dbReference type="PRINTS" id="PR01755">
    <property type="entry name" value="SECFTRNLCASE"/>
</dbReference>
<feature type="transmembrane region" description="Helical" evidence="9">
    <location>
        <begin position="555"/>
        <end position="580"/>
    </location>
</feature>
<feature type="transmembrane region" description="Helical" evidence="9">
    <location>
        <begin position="920"/>
        <end position="944"/>
    </location>
</feature>
<organism evidence="14 15">
    <name type="scientific">Cloacibacterium rupense</name>
    <dbReference type="NCBI Taxonomy" id="517423"/>
    <lineage>
        <taxon>Bacteria</taxon>
        <taxon>Pseudomonadati</taxon>
        <taxon>Bacteroidota</taxon>
        <taxon>Flavobacteriia</taxon>
        <taxon>Flavobacteriales</taxon>
        <taxon>Weeksellaceae</taxon>
    </lineage>
</organism>
<dbReference type="InterPro" id="IPR054384">
    <property type="entry name" value="SecDF_P1_head"/>
</dbReference>
<dbReference type="InterPro" id="IPR048631">
    <property type="entry name" value="SecD_1st"/>
</dbReference>
<comment type="caution">
    <text evidence="9">Lacks conserved residue(s) required for the propagation of feature annotation.</text>
</comment>
<evidence type="ECO:0000256" key="7">
    <source>
        <dbReference type="ARBA" id="ARBA00023010"/>
    </source>
</evidence>
<evidence type="ECO:0000256" key="6">
    <source>
        <dbReference type="ARBA" id="ARBA00022989"/>
    </source>
</evidence>
<keyword evidence="8 9" id="KW-0472">Membrane</keyword>
<keyword evidence="3 9" id="KW-1003">Cell membrane</keyword>
<dbReference type="InterPro" id="IPR005791">
    <property type="entry name" value="SecD"/>
</dbReference>
<dbReference type="RefSeq" id="WP_188616643.1">
    <property type="nucleotide sequence ID" value="NZ_BMLV01000001.1"/>
</dbReference>
<accession>A0ABQ2NLT2</accession>
<evidence type="ECO:0000313" key="15">
    <source>
        <dbReference type="Proteomes" id="UP000620064"/>
    </source>
</evidence>
<evidence type="ECO:0000256" key="8">
    <source>
        <dbReference type="ARBA" id="ARBA00023136"/>
    </source>
</evidence>
<comment type="subunit">
    <text evidence="10">Forms a complex with SecD. Part of the essential Sec protein translocation apparatus which comprises SecA, SecYEG and auxiliary proteins SecDF. Other proteins may also be involved.</text>
</comment>
<gene>
    <name evidence="10" type="primary">secF</name>
    <name evidence="9" type="synonym">secD</name>
    <name evidence="14" type="ORF">GCM10010992_06490</name>
</gene>
<evidence type="ECO:0000256" key="9">
    <source>
        <dbReference type="HAMAP-Rule" id="MF_01463"/>
    </source>
</evidence>
<feature type="transmembrane region" description="Helical" evidence="9">
    <location>
        <begin position="644"/>
        <end position="665"/>
    </location>
</feature>
<dbReference type="Gene3D" id="3.30.70.3220">
    <property type="match status" value="1"/>
</dbReference>
<keyword evidence="5 9" id="KW-0653">Protein transport</keyword>
<dbReference type="Pfam" id="PF21760">
    <property type="entry name" value="SecD_1st"/>
    <property type="match status" value="1"/>
</dbReference>
<proteinExistence type="inferred from homology"/>
<comment type="caution">
    <text evidence="14">The sequence shown here is derived from an EMBL/GenBank/DDBJ whole genome shotgun (WGS) entry which is preliminary data.</text>
</comment>
<evidence type="ECO:0000256" key="3">
    <source>
        <dbReference type="ARBA" id="ARBA00022475"/>
    </source>
</evidence>
<evidence type="ECO:0000259" key="13">
    <source>
        <dbReference type="Pfam" id="PF22599"/>
    </source>
</evidence>
<feature type="domain" description="SecDF P1 head subdomain" evidence="13">
    <location>
        <begin position="354"/>
        <end position="441"/>
    </location>
</feature>
<feature type="transmembrane region" description="Helical" evidence="9">
    <location>
        <begin position="586"/>
        <end position="610"/>
    </location>
</feature>
<evidence type="ECO:0000313" key="14">
    <source>
        <dbReference type="EMBL" id="GGP02372.1"/>
    </source>
</evidence>
<comment type="function">
    <text evidence="9">Part of the Sec protein translocase complex. Interacts with the SecYEG preprotein conducting channel. SecDF uses the proton motive force (PMF) to complete protein translocation after the ATP-dependent function of SecA.</text>
</comment>
<reference evidence="15" key="1">
    <citation type="journal article" date="2019" name="Int. J. Syst. Evol. Microbiol.">
        <title>The Global Catalogue of Microorganisms (GCM) 10K type strain sequencing project: providing services to taxonomists for standard genome sequencing and annotation.</title>
        <authorList>
            <consortium name="The Broad Institute Genomics Platform"/>
            <consortium name="The Broad Institute Genome Sequencing Center for Infectious Disease"/>
            <person name="Wu L."/>
            <person name="Ma J."/>
        </authorList>
    </citation>
    <scope>NUCLEOTIDE SEQUENCE [LARGE SCALE GENOMIC DNA]</scope>
    <source>
        <strain evidence="15">CGMCC 1.7656</strain>
    </source>
</reference>
<feature type="transmembrane region" description="Helical" evidence="9">
    <location>
        <begin position="785"/>
        <end position="803"/>
    </location>
</feature>
<dbReference type="PANTHER" id="PTHR30081:SF1">
    <property type="entry name" value="PROTEIN TRANSLOCASE SUBUNIT SECD"/>
    <property type="match status" value="1"/>
</dbReference>
<feature type="transmembrane region" description="Helical" evidence="9">
    <location>
        <begin position="463"/>
        <end position="480"/>
    </location>
</feature>
<feature type="transmembrane region" description="Helical" evidence="9">
    <location>
        <begin position="516"/>
        <end position="534"/>
    </location>
</feature>
<keyword evidence="2 9" id="KW-0813">Transport</keyword>
<dbReference type="Proteomes" id="UP000620064">
    <property type="component" value="Unassembled WGS sequence"/>
</dbReference>
<comment type="similarity">
    <text evidence="10">Belongs to the SecD/SecF family. SecF subfamily.</text>
</comment>
<dbReference type="Pfam" id="PF07549">
    <property type="entry name" value="Sec_GG"/>
    <property type="match status" value="2"/>
</dbReference>
<comment type="similarity">
    <text evidence="9">Belongs to the SecD/SecF family. SecD subfamily.</text>
</comment>
<evidence type="ECO:0000256" key="1">
    <source>
        <dbReference type="ARBA" id="ARBA00004651"/>
    </source>
</evidence>
<dbReference type="InterPro" id="IPR022646">
    <property type="entry name" value="SecD/SecF_CS"/>
</dbReference>
<feature type="transmembrane region" description="Helical" evidence="9">
    <location>
        <begin position="487"/>
        <end position="504"/>
    </location>
</feature>
<dbReference type="Gene3D" id="1.20.1640.10">
    <property type="entry name" value="Multidrug efflux transporter AcrB transmembrane domain"/>
    <property type="match status" value="2"/>
</dbReference>
<evidence type="ECO:0000256" key="4">
    <source>
        <dbReference type="ARBA" id="ARBA00022692"/>
    </source>
</evidence>
<dbReference type="HAMAP" id="MF_01463_B">
    <property type="entry name" value="SecD_B"/>
    <property type="match status" value="1"/>
</dbReference>
<feature type="transmembrane region" description="Helical" evidence="9">
    <location>
        <begin position="810"/>
        <end position="831"/>
    </location>
</feature>
<name>A0ABQ2NLT2_9FLAO</name>
<dbReference type="NCBIfam" id="TIGR00916">
    <property type="entry name" value="2A0604s01"/>
    <property type="match status" value="2"/>
</dbReference>
<dbReference type="InterPro" id="IPR022813">
    <property type="entry name" value="SecD/SecF_arch_bac"/>
</dbReference>
<evidence type="ECO:0000259" key="12">
    <source>
        <dbReference type="Pfam" id="PF21760"/>
    </source>
</evidence>
<dbReference type="InterPro" id="IPR048634">
    <property type="entry name" value="SecD_SecF_C"/>
</dbReference>
<dbReference type="Pfam" id="PF22599">
    <property type="entry name" value="SecDF_P1_head"/>
    <property type="match status" value="1"/>
</dbReference>
<feature type="domain" description="Protein translocase subunit SecDF P1" evidence="12">
    <location>
        <begin position="186"/>
        <end position="243"/>
    </location>
</feature>
<feature type="transmembrane region" description="Helical" evidence="9">
    <location>
        <begin position="896"/>
        <end position="914"/>
    </location>
</feature>
<keyword evidence="7 9" id="KW-0811">Translocation</keyword>
<feature type="transmembrane region" description="Helical" evidence="9">
    <location>
        <begin position="846"/>
        <end position="865"/>
    </location>
</feature>
<dbReference type="NCBIfam" id="TIGR01129">
    <property type="entry name" value="secD"/>
    <property type="match status" value="1"/>
</dbReference>